<dbReference type="AlphaFoldDB" id="A0A430FNH6"/>
<dbReference type="RefSeq" id="WP_125979622.1">
    <property type="nucleotide sequence ID" value="NZ_QXGL01000001.1"/>
</dbReference>
<organism evidence="4 5">
    <name type="scientific">Bifidobacterium goeldii</name>
    <dbReference type="NCBI Taxonomy" id="2306975"/>
    <lineage>
        <taxon>Bacteria</taxon>
        <taxon>Bacillati</taxon>
        <taxon>Actinomycetota</taxon>
        <taxon>Actinomycetes</taxon>
        <taxon>Bifidobacteriales</taxon>
        <taxon>Bifidobacteriaceae</taxon>
        <taxon>Bifidobacterium</taxon>
    </lineage>
</organism>
<keyword evidence="5" id="KW-1185">Reference proteome</keyword>
<dbReference type="EMBL" id="QXGL01000001">
    <property type="protein sequence ID" value="RSX54369.1"/>
    <property type="molecule type" value="Genomic_DNA"/>
</dbReference>
<dbReference type="GO" id="GO:0008080">
    <property type="term" value="F:N-acetyltransferase activity"/>
    <property type="evidence" value="ECO:0007669"/>
    <property type="project" value="UniProtKB-ARBA"/>
</dbReference>
<name>A0A430FNH6_9BIFI</name>
<dbReference type="PANTHER" id="PTHR10908">
    <property type="entry name" value="SEROTONIN N-ACETYLTRANSFERASE"/>
    <property type="match status" value="1"/>
</dbReference>
<gene>
    <name evidence="4" type="ORF">D2E25_0677</name>
</gene>
<dbReference type="PROSITE" id="PS51186">
    <property type="entry name" value="GNAT"/>
    <property type="match status" value="1"/>
</dbReference>
<protein>
    <submittedName>
        <fullName evidence="4">Acetyltransferase</fullName>
    </submittedName>
</protein>
<keyword evidence="1 4" id="KW-0808">Transferase</keyword>
<dbReference type="InterPro" id="IPR016181">
    <property type="entry name" value="Acyl_CoA_acyltransferase"/>
</dbReference>
<keyword evidence="2" id="KW-0012">Acyltransferase</keyword>
<evidence type="ECO:0000313" key="5">
    <source>
        <dbReference type="Proteomes" id="UP000287533"/>
    </source>
</evidence>
<reference evidence="4 5" key="1">
    <citation type="submission" date="2018-09" db="EMBL/GenBank/DDBJ databases">
        <title>Characterization of the phylogenetic diversity of five novel species belonging to the genus Bifidobacterium.</title>
        <authorList>
            <person name="Lugli G.A."/>
            <person name="Duranti S."/>
            <person name="Milani C."/>
        </authorList>
    </citation>
    <scope>NUCLEOTIDE SEQUENCE [LARGE SCALE GENOMIC DNA]</scope>
    <source>
        <strain evidence="4 5">2034B</strain>
    </source>
</reference>
<dbReference type="OrthoDB" id="9800962at2"/>
<sequence length="160" mass="18038">MLIRHATLDDLDAIASLETECFPAAEAASREQIATRLHAFANHFWLLFDGETLVSFINGMVTDEPDLTDAMYANTAMHREQGAWQMIFGVVTSPAYQHQGYASQLMRAVIDDTRAAGHRGLVLTCKERLIGFYERFGYRNEGVSASTHGDVVWYQMRITF</sequence>
<proteinExistence type="predicted"/>
<dbReference type="Proteomes" id="UP000287533">
    <property type="component" value="Unassembled WGS sequence"/>
</dbReference>
<dbReference type="InterPro" id="IPR051635">
    <property type="entry name" value="SNAT-like"/>
</dbReference>
<dbReference type="InterPro" id="IPR000182">
    <property type="entry name" value="GNAT_dom"/>
</dbReference>
<feature type="domain" description="N-acetyltransferase" evidence="3">
    <location>
        <begin position="1"/>
        <end position="159"/>
    </location>
</feature>
<evidence type="ECO:0000259" key="3">
    <source>
        <dbReference type="PROSITE" id="PS51186"/>
    </source>
</evidence>
<accession>A0A430FNH6</accession>
<evidence type="ECO:0000256" key="1">
    <source>
        <dbReference type="ARBA" id="ARBA00022679"/>
    </source>
</evidence>
<dbReference type="Gene3D" id="3.40.630.30">
    <property type="match status" value="1"/>
</dbReference>
<dbReference type="Pfam" id="PF00583">
    <property type="entry name" value="Acetyltransf_1"/>
    <property type="match status" value="1"/>
</dbReference>
<evidence type="ECO:0000313" key="4">
    <source>
        <dbReference type="EMBL" id="RSX54369.1"/>
    </source>
</evidence>
<dbReference type="PANTHER" id="PTHR10908:SF0">
    <property type="entry name" value="SEROTONIN N-ACETYLTRANSFERASE"/>
    <property type="match status" value="1"/>
</dbReference>
<evidence type="ECO:0000256" key="2">
    <source>
        <dbReference type="ARBA" id="ARBA00023315"/>
    </source>
</evidence>
<dbReference type="SUPFAM" id="SSF55729">
    <property type="entry name" value="Acyl-CoA N-acyltransferases (Nat)"/>
    <property type="match status" value="1"/>
</dbReference>
<dbReference type="CDD" id="cd04301">
    <property type="entry name" value="NAT_SF"/>
    <property type="match status" value="1"/>
</dbReference>
<comment type="caution">
    <text evidence="4">The sequence shown here is derived from an EMBL/GenBank/DDBJ whole genome shotgun (WGS) entry which is preliminary data.</text>
</comment>